<organism evidence="15 16">
    <name type="scientific">Nadsonia fulvescens var. elongata DSM 6958</name>
    <dbReference type="NCBI Taxonomy" id="857566"/>
    <lineage>
        <taxon>Eukaryota</taxon>
        <taxon>Fungi</taxon>
        <taxon>Dikarya</taxon>
        <taxon>Ascomycota</taxon>
        <taxon>Saccharomycotina</taxon>
        <taxon>Dipodascomycetes</taxon>
        <taxon>Dipodascales</taxon>
        <taxon>Dipodascales incertae sedis</taxon>
        <taxon>Nadsonia</taxon>
    </lineage>
</organism>
<dbReference type="Proteomes" id="UP000095009">
    <property type="component" value="Unassembled WGS sequence"/>
</dbReference>
<dbReference type="GO" id="GO:0035494">
    <property type="term" value="P:SNARE complex disassembly"/>
    <property type="evidence" value="ECO:0007669"/>
    <property type="project" value="InterPro"/>
</dbReference>
<evidence type="ECO:0000313" key="16">
    <source>
        <dbReference type="Proteomes" id="UP000095009"/>
    </source>
</evidence>
<keyword evidence="6 11" id="KW-0547">Nucleotide-binding</keyword>
<keyword evidence="3 11" id="KW-0813">Transport</keyword>
<dbReference type="OrthoDB" id="9982946at2759"/>
<dbReference type="InterPro" id="IPR003338">
    <property type="entry name" value="CDC4_N-term_subdom"/>
</dbReference>
<evidence type="ECO:0000256" key="12">
    <source>
        <dbReference type="SAM" id="MobiDB-lite"/>
    </source>
</evidence>
<dbReference type="SMART" id="SM00382">
    <property type="entry name" value="AAA"/>
    <property type="match status" value="2"/>
</dbReference>
<evidence type="ECO:0000256" key="7">
    <source>
        <dbReference type="ARBA" id="ARBA00022840"/>
    </source>
</evidence>
<dbReference type="InterPro" id="IPR003959">
    <property type="entry name" value="ATPase_AAA_core"/>
</dbReference>
<dbReference type="Pfam" id="PF00004">
    <property type="entry name" value="AAA"/>
    <property type="match status" value="2"/>
</dbReference>
<dbReference type="SMART" id="SM01073">
    <property type="entry name" value="CDC48_N"/>
    <property type="match status" value="1"/>
</dbReference>
<dbReference type="InterPro" id="IPR003960">
    <property type="entry name" value="ATPase_AAA_CS"/>
</dbReference>
<dbReference type="SUPFAM" id="SSF54585">
    <property type="entry name" value="Cdc48 domain 2-like"/>
    <property type="match status" value="1"/>
</dbReference>
<accession>A0A1E3PGA8</accession>
<keyword evidence="4 11" id="KW-0963">Cytoplasm</keyword>
<keyword evidence="7 11" id="KW-0067">ATP-binding</keyword>
<dbReference type="Gene3D" id="2.40.40.20">
    <property type="match status" value="1"/>
</dbReference>
<dbReference type="GO" id="GO:0005795">
    <property type="term" value="C:Golgi stack"/>
    <property type="evidence" value="ECO:0007669"/>
    <property type="project" value="TreeGrafter"/>
</dbReference>
<comment type="similarity">
    <text evidence="2 11">Belongs to the AAA ATPase family.</text>
</comment>
<dbReference type="InterPro" id="IPR009010">
    <property type="entry name" value="Asp_de-COase-like_dom_sf"/>
</dbReference>
<sequence length="769" mass="84551">MDKFGLGKFTGRSGTQGYNAPPNEHNALVAKGMPAQSLVVVNATNNALALMNQVAVNRADIPEGYIIADNKYIFTAIHDDSVQRGTIAVGAVQREWPRWSFQQQIMVAPYDIFSNSDGRVYLGSLDVEIDFFSRAKATDQAYDQDLLAKHFFSVYHDQIFAPQQQLVMNYSGFNFRIKVLATRVVDLGGTTEDPSLMVSNIPGIFSKQTSMNFFKPANGVINIKASANKPRSNAIIAPNFNFQDLGIGGLDEQFNIIFRRAFASRIMPPSTVEKLGITHVKGILLFGPPGTGKTLIARQIGKMLNAREPKIVNGPEILNKFVGASEENIRNLFKEAETEFKEKGDDSGLHMIIFDELDAVFKQRGSRGDGTGVGDNVVNQLLAKMDGVDQLNNILVIGMTNRKDLIDSALMRPGRFEVQIEISLPDEKGRRQILGIHTAKLRENNTLDKTVNLDELASLTKNFSGAEIGGLVRSAASFAINRTTRIGKKGNVEFDAKKDVVVNRDDFFHALDDVQAAFGVSEEDLERCVEKGVLNYSKNIGDILTRGRLYVEQVRDSPNTSIVSTLLYGPPGSGKTALAATIALKSEFPLVKLISPRDTVAMNETQKIQYINNMFLDAYKSALNCIVLDEIETLIEWTPIGPRFSNAVAQTIKILLSKAPPPNRRLLIIATTSERSVLNQIGLLSKFTSKIPVPNVTTINELSKSLELVDFLDNESRQSICDKVQAQNGGRVGVGIKHILSHIDTAVKSSTVAGTFAELVNEEISDFSY</sequence>
<feature type="domain" description="AAA+ ATPase" evidence="13">
    <location>
        <begin position="279"/>
        <end position="426"/>
    </location>
</feature>
<evidence type="ECO:0000256" key="11">
    <source>
        <dbReference type="RuleBase" id="RU367045"/>
    </source>
</evidence>
<dbReference type="InterPro" id="IPR039812">
    <property type="entry name" value="Vesicle-fus_ATPase"/>
</dbReference>
<dbReference type="SUPFAM" id="SSF50692">
    <property type="entry name" value="ADC-like"/>
    <property type="match status" value="1"/>
</dbReference>
<dbReference type="GO" id="GO:0016887">
    <property type="term" value="F:ATP hydrolysis activity"/>
    <property type="evidence" value="ECO:0007669"/>
    <property type="project" value="InterPro"/>
</dbReference>
<evidence type="ECO:0000256" key="10">
    <source>
        <dbReference type="ARBA" id="ARBA00068637"/>
    </source>
</evidence>
<dbReference type="AlphaFoldDB" id="A0A1E3PGA8"/>
<dbReference type="Gene3D" id="3.10.330.10">
    <property type="match status" value="1"/>
</dbReference>
<evidence type="ECO:0000313" key="15">
    <source>
        <dbReference type="EMBL" id="ODQ64408.1"/>
    </source>
</evidence>
<dbReference type="PROSITE" id="PS00674">
    <property type="entry name" value="AAA"/>
    <property type="match status" value="1"/>
</dbReference>
<gene>
    <name evidence="15" type="ORF">NADFUDRAFT_52736</name>
</gene>
<evidence type="ECO:0000259" key="13">
    <source>
        <dbReference type="SMART" id="SM00382"/>
    </source>
</evidence>
<evidence type="ECO:0000256" key="1">
    <source>
        <dbReference type="ARBA" id="ARBA00004496"/>
    </source>
</evidence>
<evidence type="ECO:0000256" key="8">
    <source>
        <dbReference type="ARBA" id="ARBA00022927"/>
    </source>
</evidence>
<dbReference type="STRING" id="857566.A0A1E3PGA8"/>
<evidence type="ECO:0000256" key="2">
    <source>
        <dbReference type="ARBA" id="ARBA00006914"/>
    </source>
</evidence>
<feature type="region of interest" description="Disordered" evidence="12">
    <location>
        <begin position="1"/>
        <end position="25"/>
    </location>
</feature>
<keyword evidence="11" id="KW-0931">ER-Golgi transport</keyword>
<dbReference type="InterPro" id="IPR041569">
    <property type="entry name" value="AAA_lid_3"/>
</dbReference>
<keyword evidence="16" id="KW-1185">Reference proteome</keyword>
<comment type="subcellular location">
    <subcellularLocation>
        <location evidence="1 11">Cytoplasm</location>
    </subcellularLocation>
</comment>
<proteinExistence type="inferred from homology"/>
<reference evidence="15 16" key="1">
    <citation type="journal article" date="2016" name="Proc. Natl. Acad. Sci. U.S.A.">
        <title>Comparative genomics of biotechnologically important yeasts.</title>
        <authorList>
            <person name="Riley R."/>
            <person name="Haridas S."/>
            <person name="Wolfe K.H."/>
            <person name="Lopes M.R."/>
            <person name="Hittinger C.T."/>
            <person name="Goeker M."/>
            <person name="Salamov A.A."/>
            <person name="Wisecaver J.H."/>
            <person name="Long T.M."/>
            <person name="Calvey C.H."/>
            <person name="Aerts A.L."/>
            <person name="Barry K.W."/>
            <person name="Choi C."/>
            <person name="Clum A."/>
            <person name="Coughlan A.Y."/>
            <person name="Deshpande S."/>
            <person name="Douglass A.P."/>
            <person name="Hanson S.J."/>
            <person name="Klenk H.-P."/>
            <person name="LaButti K.M."/>
            <person name="Lapidus A."/>
            <person name="Lindquist E.A."/>
            <person name="Lipzen A.M."/>
            <person name="Meier-Kolthoff J.P."/>
            <person name="Ohm R.A."/>
            <person name="Otillar R.P."/>
            <person name="Pangilinan J.L."/>
            <person name="Peng Y."/>
            <person name="Rokas A."/>
            <person name="Rosa C.A."/>
            <person name="Scheuner C."/>
            <person name="Sibirny A.A."/>
            <person name="Slot J.C."/>
            <person name="Stielow J.B."/>
            <person name="Sun H."/>
            <person name="Kurtzman C.P."/>
            <person name="Blackwell M."/>
            <person name="Grigoriev I.V."/>
            <person name="Jeffries T.W."/>
        </authorList>
    </citation>
    <scope>NUCLEOTIDE SEQUENCE [LARGE SCALE GENOMIC DNA]</scope>
    <source>
        <strain evidence="15 16">DSM 6958</strain>
    </source>
</reference>
<dbReference type="Gene3D" id="1.10.8.60">
    <property type="match status" value="1"/>
</dbReference>
<dbReference type="GO" id="GO:0043001">
    <property type="term" value="P:Golgi to plasma membrane protein transport"/>
    <property type="evidence" value="ECO:0007669"/>
    <property type="project" value="TreeGrafter"/>
</dbReference>
<dbReference type="FunFam" id="3.40.50.300:FF:000187">
    <property type="entry name" value="Vesicular-fusion ATPase SEC18"/>
    <property type="match status" value="1"/>
</dbReference>
<comment type="function">
    <text evidence="9 11">Required for vesicle-mediated transport. Catalyzes the fusion of transport vesicles within the Golgi cisternae. Is also required for transport from the endoplasmic reticulum to the Golgi stack. Seems to function as a fusion protein required for the delivery of cargo proteins to all compartments of the Golgi stack independent of vesicle origin.</text>
</comment>
<evidence type="ECO:0000259" key="14">
    <source>
        <dbReference type="SMART" id="SM01073"/>
    </source>
</evidence>
<feature type="domain" description="AAA+ ATPase" evidence="13">
    <location>
        <begin position="561"/>
        <end position="697"/>
    </location>
</feature>
<evidence type="ECO:0000256" key="5">
    <source>
        <dbReference type="ARBA" id="ARBA00022737"/>
    </source>
</evidence>
<dbReference type="InterPro" id="IPR027417">
    <property type="entry name" value="P-loop_NTPase"/>
</dbReference>
<keyword evidence="5" id="KW-0677">Repeat</keyword>
<dbReference type="GO" id="GO:0005524">
    <property type="term" value="F:ATP binding"/>
    <property type="evidence" value="ECO:0007669"/>
    <property type="project" value="UniProtKB-UniRule"/>
</dbReference>
<dbReference type="PANTHER" id="PTHR23078">
    <property type="entry name" value="VESICULAR-FUSION PROTEIN NSF"/>
    <property type="match status" value="1"/>
</dbReference>
<dbReference type="InterPro" id="IPR003593">
    <property type="entry name" value="AAA+_ATPase"/>
</dbReference>
<dbReference type="InterPro" id="IPR029067">
    <property type="entry name" value="CDC48_domain_2-like_sf"/>
</dbReference>
<dbReference type="PANTHER" id="PTHR23078:SF3">
    <property type="entry name" value="VESICLE-FUSING ATPASE"/>
    <property type="match status" value="1"/>
</dbReference>
<feature type="domain" description="CDC48 N-terminal subdomain" evidence="14">
    <location>
        <begin position="37"/>
        <end position="112"/>
    </location>
</feature>
<keyword evidence="11" id="KW-0378">Hydrolase</keyword>
<evidence type="ECO:0000256" key="3">
    <source>
        <dbReference type="ARBA" id="ARBA00022448"/>
    </source>
</evidence>
<dbReference type="CDD" id="cd19504">
    <property type="entry name" value="RecA-like_NSF-SEC18_r1-like"/>
    <property type="match status" value="1"/>
</dbReference>
<evidence type="ECO:0000256" key="9">
    <source>
        <dbReference type="ARBA" id="ARBA00056429"/>
    </source>
</evidence>
<name>A0A1E3PGA8_9ASCO</name>
<dbReference type="Pfam" id="PF17862">
    <property type="entry name" value="AAA_lid_3"/>
    <property type="match status" value="1"/>
</dbReference>
<dbReference type="GO" id="GO:0006891">
    <property type="term" value="P:intra-Golgi vesicle-mediated transport"/>
    <property type="evidence" value="ECO:0007669"/>
    <property type="project" value="TreeGrafter"/>
</dbReference>
<dbReference type="EMBL" id="KV454412">
    <property type="protein sequence ID" value="ODQ64408.1"/>
    <property type="molecule type" value="Genomic_DNA"/>
</dbReference>
<dbReference type="CDD" id="cd00009">
    <property type="entry name" value="AAA"/>
    <property type="match status" value="1"/>
</dbReference>
<evidence type="ECO:0000256" key="6">
    <source>
        <dbReference type="ARBA" id="ARBA00022741"/>
    </source>
</evidence>
<keyword evidence="8 11" id="KW-0653">Protein transport</keyword>
<evidence type="ECO:0000256" key="4">
    <source>
        <dbReference type="ARBA" id="ARBA00022490"/>
    </source>
</evidence>
<dbReference type="FunFam" id="3.40.50.300:FF:000166">
    <property type="entry name" value="vesicle-fusing ATPase isoform X1"/>
    <property type="match status" value="1"/>
</dbReference>
<dbReference type="SUPFAM" id="SSF52540">
    <property type="entry name" value="P-loop containing nucleoside triphosphate hydrolases"/>
    <property type="match status" value="2"/>
</dbReference>
<dbReference type="FunFam" id="1.10.8.60:FF:000026">
    <property type="entry name" value="vesicle-fusing ATPase isoform X1"/>
    <property type="match status" value="1"/>
</dbReference>
<protein>
    <recommendedName>
        <fullName evidence="10 11">Vesicular-fusion protein SEC18</fullName>
    </recommendedName>
</protein>
<dbReference type="Gene3D" id="3.40.50.300">
    <property type="entry name" value="P-loop containing nucleotide triphosphate hydrolases"/>
    <property type="match status" value="2"/>
</dbReference>